<dbReference type="AlphaFoldDB" id="A0A5P1FLC3"/>
<dbReference type="EMBL" id="CM007381">
    <property type="protein sequence ID" value="ONK79028.1"/>
    <property type="molecule type" value="Genomic_DNA"/>
</dbReference>
<evidence type="ECO:0000313" key="3">
    <source>
        <dbReference type="Proteomes" id="UP000243459"/>
    </source>
</evidence>
<name>A0A5P1FLC3_ASPOF</name>
<feature type="compositionally biased region" description="Gly residues" evidence="1">
    <location>
        <begin position="8"/>
        <end position="22"/>
    </location>
</feature>
<accession>A0A5P1FLC3</accession>
<feature type="region of interest" description="Disordered" evidence="1">
    <location>
        <begin position="1"/>
        <end position="22"/>
    </location>
</feature>
<dbReference type="Proteomes" id="UP000243459">
    <property type="component" value="Chromosome 1"/>
</dbReference>
<gene>
    <name evidence="2" type="ORF">A4U43_C01F2130</name>
</gene>
<organism evidence="2 3">
    <name type="scientific">Asparagus officinalis</name>
    <name type="common">Garden asparagus</name>
    <dbReference type="NCBI Taxonomy" id="4686"/>
    <lineage>
        <taxon>Eukaryota</taxon>
        <taxon>Viridiplantae</taxon>
        <taxon>Streptophyta</taxon>
        <taxon>Embryophyta</taxon>
        <taxon>Tracheophyta</taxon>
        <taxon>Spermatophyta</taxon>
        <taxon>Magnoliopsida</taxon>
        <taxon>Liliopsida</taxon>
        <taxon>Asparagales</taxon>
        <taxon>Asparagaceae</taxon>
        <taxon>Asparagoideae</taxon>
        <taxon>Asparagus</taxon>
    </lineage>
</organism>
<evidence type="ECO:0000256" key="1">
    <source>
        <dbReference type="SAM" id="MobiDB-lite"/>
    </source>
</evidence>
<evidence type="ECO:0000313" key="2">
    <source>
        <dbReference type="EMBL" id="ONK79028.1"/>
    </source>
</evidence>
<reference evidence="3" key="1">
    <citation type="journal article" date="2017" name="Nat. Commun.">
        <title>The asparagus genome sheds light on the origin and evolution of a young Y chromosome.</title>
        <authorList>
            <person name="Harkess A."/>
            <person name="Zhou J."/>
            <person name="Xu C."/>
            <person name="Bowers J.E."/>
            <person name="Van der Hulst R."/>
            <person name="Ayyampalayam S."/>
            <person name="Mercati F."/>
            <person name="Riccardi P."/>
            <person name="McKain M.R."/>
            <person name="Kakrana A."/>
            <person name="Tang H."/>
            <person name="Ray J."/>
            <person name="Groenendijk J."/>
            <person name="Arikit S."/>
            <person name="Mathioni S.M."/>
            <person name="Nakano M."/>
            <person name="Shan H."/>
            <person name="Telgmann-Rauber A."/>
            <person name="Kanno A."/>
            <person name="Yue Z."/>
            <person name="Chen H."/>
            <person name="Li W."/>
            <person name="Chen Y."/>
            <person name="Xu X."/>
            <person name="Zhang Y."/>
            <person name="Luo S."/>
            <person name="Chen H."/>
            <person name="Gao J."/>
            <person name="Mao Z."/>
            <person name="Pires J.C."/>
            <person name="Luo M."/>
            <person name="Kudrna D."/>
            <person name="Wing R.A."/>
            <person name="Meyers B.C."/>
            <person name="Yi K."/>
            <person name="Kong H."/>
            <person name="Lavrijsen P."/>
            <person name="Sunseri F."/>
            <person name="Falavigna A."/>
            <person name="Ye Y."/>
            <person name="Leebens-Mack J.H."/>
            <person name="Chen G."/>
        </authorList>
    </citation>
    <scope>NUCLEOTIDE SEQUENCE [LARGE SCALE GENOMIC DNA]</scope>
    <source>
        <strain evidence="3">cv. DH0086</strain>
    </source>
</reference>
<dbReference type="Gramene" id="ONK79028">
    <property type="protein sequence ID" value="ONK79028"/>
    <property type="gene ID" value="A4U43_C01F2130"/>
</dbReference>
<protein>
    <submittedName>
        <fullName evidence="2">Uncharacterized protein</fullName>
    </submittedName>
</protein>
<proteinExistence type="predicted"/>
<keyword evidence="3" id="KW-1185">Reference proteome</keyword>
<sequence length="107" mass="11764">MGEAYKGRLGGVRAGGDGGLAGLGRRWERRWRRWAEADDWVRRVELGDGAGVERRRLGAELEVRSVLNCSCIAMQLDENQGYQGHVSAALVHGIVIVTGPHLHIYGE</sequence>